<keyword evidence="1" id="KW-1133">Transmembrane helix</keyword>
<protein>
    <submittedName>
        <fullName evidence="2">Uncharacterized protein</fullName>
    </submittedName>
</protein>
<dbReference type="EMBL" id="VBPB01000161">
    <property type="protein sequence ID" value="TMQ71483.1"/>
    <property type="molecule type" value="Genomic_DNA"/>
</dbReference>
<gene>
    <name evidence="2" type="ORF">E6K81_09935</name>
</gene>
<name>A0A538U6G2_UNCEI</name>
<evidence type="ECO:0000313" key="3">
    <source>
        <dbReference type="Proteomes" id="UP000319771"/>
    </source>
</evidence>
<proteinExistence type="predicted"/>
<sequence>MPGRFGELAADALRYWEPRRLIYNAVLLAVVGAHFIAGWPASRVFLARDPLLLFFLLAVLANIAYCAAYGVDLFVQFSGLRQIWDRRRWVLLVVGTAFAAVIAHFVTLGILAGGPPG</sequence>
<evidence type="ECO:0000313" key="2">
    <source>
        <dbReference type="EMBL" id="TMQ71483.1"/>
    </source>
</evidence>
<keyword evidence="1" id="KW-0812">Transmembrane</keyword>
<organism evidence="2 3">
    <name type="scientific">Eiseniibacteriota bacterium</name>
    <dbReference type="NCBI Taxonomy" id="2212470"/>
    <lineage>
        <taxon>Bacteria</taxon>
        <taxon>Candidatus Eiseniibacteriota</taxon>
    </lineage>
</organism>
<feature type="transmembrane region" description="Helical" evidence="1">
    <location>
        <begin position="89"/>
        <end position="112"/>
    </location>
</feature>
<dbReference type="Proteomes" id="UP000319771">
    <property type="component" value="Unassembled WGS sequence"/>
</dbReference>
<dbReference type="AlphaFoldDB" id="A0A538U6G2"/>
<feature type="transmembrane region" description="Helical" evidence="1">
    <location>
        <begin position="51"/>
        <end position="77"/>
    </location>
</feature>
<reference evidence="2 3" key="1">
    <citation type="journal article" date="2019" name="Nat. Microbiol.">
        <title>Mediterranean grassland soil C-N compound turnover is dependent on rainfall and depth, and is mediated by genomically divergent microorganisms.</title>
        <authorList>
            <person name="Diamond S."/>
            <person name="Andeer P.F."/>
            <person name="Li Z."/>
            <person name="Crits-Christoph A."/>
            <person name="Burstein D."/>
            <person name="Anantharaman K."/>
            <person name="Lane K.R."/>
            <person name="Thomas B.C."/>
            <person name="Pan C."/>
            <person name="Northen T.R."/>
            <person name="Banfield J.F."/>
        </authorList>
    </citation>
    <scope>NUCLEOTIDE SEQUENCE [LARGE SCALE GENOMIC DNA]</scope>
    <source>
        <strain evidence="2">WS_11</strain>
    </source>
</reference>
<evidence type="ECO:0000256" key="1">
    <source>
        <dbReference type="SAM" id="Phobius"/>
    </source>
</evidence>
<feature type="transmembrane region" description="Helical" evidence="1">
    <location>
        <begin position="21"/>
        <end position="39"/>
    </location>
</feature>
<accession>A0A538U6G2</accession>
<comment type="caution">
    <text evidence="2">The sequence shown here is derived from an EMBL/GenBank/DDBJ whole genome shotgun (WGS) entry which is preliminary data.</text>
</comment>
<keyword evidence="1" id="KW-0472">Membrane</keyword>